<dbReference type="AlphaFoldDB" id="A0ABD5ZIZ3"/>
<name>A0ABD5ZIZ3_9EURY</name>
<gene>
    <name evidence="1" type="ORF">ACFQJC_17110</name>
</gene>
<comment type="caution">
    <text evidence="1">The sequence shown here is derived from an EMBL/GenBank/DDBJ whole genome shotgun (WGS) entry which is preliminary data.</text>
</comment>
<evidence type="ECO:0000313" key="1">
    <source>
        <dbReference type="EMBL" id="MFC7205232.1"/>
    </source>
</evidence>
<sequence>MTFQEAVFLTTLFDIINYQSDYPLELPMNEHLLTYVKNRTAENSPNLNVNSLKERGFVKSEQLAFNHPDSGEQIQGVWYTPTKKAGRRLHQKKRAGHFFGDPGENYLHRMMVEMTRLYFQSLPEVRRARKYVPIEGNNPGVADVIAYKDDGTQIYVAEIEAAKTQNWDSLKKDYVQMANSPAQSYWIVSSSRVTSSLLNALAARGVQVPSPSSKSITMQYARRCASMDRGGGIDHLYHISEILDSLAGKTTVQQVVERKSGHSTRNR</sequence>
<keyword evidence="2" id="KW-1185">Reference proteome</keyword>
<organism evidence="1 2">
    <name type="scientific">Haloferax namakaokahaiae</name>
    <dbReference type="NCBI Taxonomy" id="1748331"/>
    <lineage>
        <taxon>Archaea</taxon>
        <taxon>Methanobacteriati</taxon>
        <taxon>Methanobacteriota</taxon>
        <taxon>Stenosarchaea group</taxon>
        <taxon>Halobacteria</taxon>
        <taxon>Halobacteriales</taxon>
        <taxon>Haloferacaceae</taxon>
        <taxon>Haloferax</taxon>
    </lineage>
</organism>
<accession>A0ABD5ZIZ3</accession>
<dbReference type="EMBL" id="JBHTAA010000013">
    <property type="protein sequence ID" value="MFC7205232.1"/>
    <property type="molecule type" value="Genomic_DNA"/>
</dbReference>
<protein>
    <submittedName>
        <fullName evidence="1">Uncharacterized protein</fullName>
    </submittedName>
</protein>
<dbReference type="RefSeq" id="WP_390225735.1">
    <property type="nucleotide sequence ID" value="NZ_JBHTAA010000013.1"/>
</dbReference>
<evidence type="ECO:0000313" key="2">
    <source>
        <dbReference type="Proteomes" id="UP001596481"/>
    </source>
</evidence>
<reference evidence="1 2" key="1">
    <citation type="journal article" date="2019" name="Int. J. Syst. Evol. Microbiol.">
        <title>The Global Catalogue of Microorganisms (GCM) 10K type strain sequencing project: providing services to taxonomists for standard genome sequencing and annotation.</title>
        <authorList>
            <consortium name="The Broad Institute Genomics Platform"/>
            <consortium name="The Broad Institute Genome Sequencing Center for Infectious Disease"/>
            <person name="Wu L."/>
            <person name="Ma J."/>
        </authorList>
    </citation>
    <scope>NUCLEOTIDE SEQUENCE [LARGE SCALE GENOMIC DNA]</scope>
    <source>
        <strain evidence="1 2">DSM 29988</strain>
    </source>
</reference>
<proteinExistence type="predicted"/>
<dbReference type="Proteomes" id="UP001596481">
    <property type="component" value="Unassembled WGS sequence"/>
</dbReference>